<gene>
    <name evidence="1" type="ordered locus">Tpen_0939</name>
</gene>
<sequence length="144" mass="16171">MYVKIDIDKIKERFAGELARLLREGYTLKYAVALAVAESLKGYDWVRGVYYSEISLGEFVEGECIDGRDVDVLVETRIGVKSLSSRLEAELEEAFNEVLSSLAPRESRHKLLEVHVDDVYVRAVASAARLGKTPHNALPLFARE</sequence>
<dbReference type="OrthoDB" id="381553at2157"/>
<accession>A1RYQ9</accession>
<dbReference type="STRING" id="368408.Tpen_0939"/>
<keyword evidence="2" id="KW-1185">Reference proteome</keyword>
<dbReference type="Proteomes" id="UP000000641">
    <property type="component" value="Chromosome"/>
</dbReference>
<dbReference type="HOGENOM" id="CLU_1792225_0_0_2"/>
<reference evidence="2" key="1">
    <citation type="journal article" date="2008" name="J. Bacteriol.">
        <title>Genome sequence of Thermofilum pendens reveals an exceptional loss of biosynthetic pathways without genome reduction.</title>
        <authorList>
            <person name="Anderson I."/>
            <person name="Rodriguez J."/>
            <person name="Susanti D."/>
            <person name="Porat I."/>
            <person name="Reich C."/>
            <person name="Ulrich L.E."/>
            <person name="Elkins J.G."/>
            <person name="Mavromatis K."/>
            <person name="Lykidis A."/>
            <person name="Kim E."/>
            <person name="Thompson L.S."/>
            <person name="Nolan M."/>
            <person name="Land M."/>
            <person name="Copeland A."/>
            <person name="Lapidus A."/>
            <person name="Lucas S."/>
            <person name="Detter C."/>
            <person name="Zhulin I.B."/>
            <person name="Olsen G.J."/>
            <person name="Whitman W."/>
            <person name="Mukhopadhyay B."/>
            <person name="Bristow J."/>
            <person name="Kyrpides N."/>
        </authorList>
    </citation>
    <scope>NUCLEOTIDE SEQUENCE [LARGE SCALE GENOMIC DNA]</scope>
    <source>
        <strain evidence="2">DSM 2475 / Hrk 5</strain>
    </source>
</reference>
<proteinExistence type="predicted"/>
<dbReference type="KEGG" id="tpe:Tpen_0939"/>
<protein>
    <submittedName>
        <fullName evidence="1">Uncharacterized protein</fullName>
    </submittedName>
</protein>
<dbReference type="AlphaFoldDB" id="A1RYQ9"/>
<organism evidence="1 2">
    <name type="scientific">Thermofilum pendens (strain DSM 2475 / Hrk 5)</name>
    <dbReference type="NCBI Taxonomy" id="368408"/>
    <lineage>
        <taxon>Archaea</taxon>
        <taxon>Thermoproteota</taxon>
        <taxon>Thermoprotei</taxon>
        <taxon>Thermofilales</taxon>
        <taxon>Thermofilaceae</taxon>
        <taxon>Thermofilum</taxon>
    </lineage>
</organism>
<dbReference type="eggNOG" id="arCOG14878">
    <property type="taxonomic scope" value="Archaea"/>
</dbReference>
<evidence type="ECO:0000313" key="2">
    <source>
        <dbReference type="Proteomes" id="UP000000641"/>
    </source>
</evidence>
<name>A1RYQ9_THEPD</name>
<evidence type="ECO:0000313" key="1">
    <source>
        <dbReference type="EMBL" id="ABL78339.1"/>
    </source>
</evidence>
<dbReference type="GeneID" id="4601068"/>
<dbReference type="RefSeq" id="WP_011752604.1">
    <property type="nucleotide sequence ID" value="NC_008698.1"/>
</dbReference>
<dbReference type="EMBL" id="CP000505">
    <property type="protein sequence ID" value="ABL78339.1"/>
    <property type="molecule type" value="Genomic_DNA"/>
</dbReference>
<dbReference type="EnsemblBacteria" id="ABL78339">
    <property type="protein sequence ID" value="ABL78339"/>
    <property type="gene ID" value="Tpen_0939"/>
</dbReference>